<keyword evidence="3" id="KW-0001">2Fe-2S</keyword>
<organism evidence="11 12">
    <name type="scientific">Nocardia implantans</name>
    <dbReference type="NCBI Taxonomy" id="3108168"/>
    <lineage>
        <taxon>Bacteria</taxon>
        <taxon>Bacillati</taxon>
        <taxon>Actinomycetota</taxon>
        <taxon>Actinomycetes</taxon>
        <taxon>Mycobacteriales</taxon>
        <taxon>Nocardiaceae</taxon>
        <taxon>Nocardia</taxon>
    </lineage>
</organism>
<comment type="caution">
    <text evidence="11">The sequence shown here is derived from an EMBL/GenBank/DDBJ whole genome shotgun (WGS) entry which is preliminary data.</text>
</comment>
<evidence type="ECO:0000259" key="10">
    <source>
        <dbReference type="Pfam" id="PF00111"/>
    </source>
</evidence>
<dbReference type="SUPFAM" id="SSF54292">
    <property type="entry name" value="2Fe-2S ferredoxin-like"/>
    <property type="match status" value="1"/>
</dbReference>
<protein>
    <submittedName>
        <fullName evidence="11">2Fe-2S iron-sulfur cluster binding domain-containing protein</fullName>
    </submittedName>
</protein>
<evidence type="ECO:0000256" key="9">
    <source>
        <dbReference type="SAM" id="MobiDB-lite"/>
    </source>
</evidence>
<accession>A0ABU6ASV0</accession>
<dbReference type="CDD" id="cd00207">
    <property type="entry name" value="fer2"/>
    <property type="match status" value="1"/>
</dbReference>
<keyword evidence="12" id="KW-1185">Reference proteome</keyword>
<dbReference type="InterPro" id="IPR036010">
    <property type="entry name" value="2Fe-2S_ferredoxin-like_sf"/>
</dbReference>
<feature type="domain" description="2Fe-2S ferredoxin-type" evidence="10">
    <location>
        <begin position="31"/>
        <end position="92"/>
    </location>
</feature>
<dbReference type="Gene3D" id="3.10.20.30">
    <property type="match status" value="1"/>
</dbReference>
<evidence type="ECO:0000256" key="7">
    <source>
        <dbReference type="ARBA" id="ARBA00023014"/>
    </source>
</evidence>
<keyword evidence="6" id="KW-0408">Iron</keyword>
<keyword evidence="2" id="KW-0813">Transport</keyword>
<dbReference type="EMBL" id="JAYKYQ010000003">
    <property type="protein sequence ID" value="MEB3510397.1"/>
    <property type="molecule type" value="Genomic_DNA"/>
</dbReference>
<comment type="similarity">
    <text evidence="1">Belongs to the 2Fe2S plant-type ferredoxin family.</text>
</comment>
<dbReference type="InterPro" id="IPR012675">
    <property type="entry name" value="Beta-grasp_dom_sf"/>
</dbReference>
<sequence>METCRERERDGRRGSKKRRDSGSGPSRRVARQKRALRWPRGQVLLDVLLANGLEAPYSCREGARSACTCRVVSGQVRMRHNEVLDDADLAEGCAGGRIHLQRGGDHRPQLLGPRMVTWPIRWSP</sequence>
<evidence type="ECO:0000256" key="6">
    <source>
        <dbReference type="ARBA" id="ARBA00023004"/>
    </source>
</evidence>
<evidence type="ECO:0000313" key="11">
    <source>
        <dbReference type="EMBL" id="MEB3510397.1"/>
    </source>
</evidence>
<feature type="region of interest" description="Disordered" evidence="9">
    <location>
        <begin position="1"/>
        <end position="33"/>
    </location>
</feature>
<evidence type="ECO:0000256" key="8">
    <source>
        <dbReference type="ARBA" id="ARBA00034078"/>
    </source>
</evidence>
<dbReference type="Proteomes" id="UP001348098">
    <property type="component" value="Unassembled WGS sequence"/>
</dbReference>
<gene>
    <name evidence="11" type="ORF">U3653_10240</name>
</gene>
<keyword evidence="5" id="KW-0249">Electron transport</keyword>
<evidence type="ECO:0000256" key="5">
    <source>
        <dbReference type="ARBA" id="ARBA00022982"/>
    </source>
</evidence>
<feature type="compositionally biased region" description="Basic and acidic residues" evidence="9">
    <location>
        <begin position="1"/>
        <end position="13"/>
    </location>
</feature>
<evidence type="ECO:0000256" key="4">
    <source>
        <dbReference type="ARBA" id="ARBA00022723"/>
    </source>
</evidence>
<dbReference type="Pfam" id="PF00111">
    <property type="entry name" value="Fer2"/>
    <property type="match status" value="1"/>
</dbReference>
<keyword evidence="7" id="KW-0411">Iron-sulfur</keyword>
<comment type="cofactor">
    <cofactor evidence="8">
        <name>[2Fe-2S] cluster</name>
        <dbReference type="ChEBI" id="CHEBI:190135"/>
    </cofactor>
</comment>
<name>A0ABU6ASV0_9NOCA</name>
<dbReference type="PANTHER" id="PTHR43112:SF3">
    <property type="entry name" value="FERREDOXIN-2, CHLOROPLASTIC"/>
    <property type="match status" value="1"/>
</dbReference>
<evidence type="ECO:0000256" key="1">
    <source>
        <dbReference type="ARBA" id="ARBA00007874"/>
    </source>
</evidence>
<proteinExistence type="inferred from homology"/>
<evidence type="ECO:0000256" key="3">
    <source>
        <dbReference type="ARBA" id="ARBA00022714"/>
    </source>
</evidence>
<evidence type="ECO:0000256" key="2">
    <source>
        <dbReference type="ARBA" id="ARBA00022448"/>
    </source>
</evidence>
<reference evidence="11 12" key="1">
    <citation type="submission" date="2023-12" db="EMBL/GenBank/DDBJ databases">
        <title>novel species in genus Nocarida.</title>
        <authorList>
            <person name="Li Z."/>
        </authorList>
    </citation>
    <scope>NUCLEOTIDE SEQUENCE [LARGE SCALE GENOMIC DNA]</scope>
    <source>
        <strain evidence="11 12">CDC186</strain>
    </source>
</reference>
<evidence type="ECO:0000313" key="12">
    <source>
        <dbReference type="Proteomes" id="UP001348098"/>
    </source>
</evidence>
<keyword evidence="4" id="KW-0479">Metal-binding</keyword>
<dbReference type="PANTHER" id="PTHR43112">
    <property type="entry name" value="FERREDOXIN"/>
    <property type="match status" value="1"/>
</dbReference>
<dbReference type="InterPro" id="IPR001041">
    <property type="entry name" value="2Fe-2S_ferredoxin-type"/>
</dbReference>